<dbReference type="EMBL" id="JBIMSP010000152">
    <property type="protein sequence ID" value="MFH5246086.1"/>
    <property type="molecule type" value="Genomic_DNA"/>
</dbReference>
<evidence type="ECO:0000313" key="1">
    <source>
        <dbReference type="EMBL" id="MFH5246086.1"/>
    </source>
</evidence>
<proteinExistence type="predicted"/>
<comment type="caution">
    <text evidence="1">The sequence shown here is derived from an EMBL/GenBank/DDBJ whole genome shotgun (WGS) entry which is preliminary data.</text>
</comment>
<dbReference type="Proteomes" id="UP001609176">
    <property type="component" value="Unassembled WGS sequence"/>
</dbReference>
<feature type="non-terminal residue" evidence="1">
    <location>
        <position position="1"/>
    </location>
</feature>
<evidence type="ECO:0000313" key="2">
    <source>
        <dbReference type="Proteomes" id="UP001609176"/>
    </source>
</evidence>
<reference evidence="1 2" key="1">
    <citation type="submission" date="2024-10" db="EMBL/GenBank/DDBJ databases">
        <authorList>
            <person name="Riesco R."/>
        </authorList>
    </citation>
    <scope>NUCLEOTIDE SEQUENCE [LARGE SCALE GENOMIC DNA]</scope>
    <source>
        <strain evidence="1 2">NCIMB 15448</strain>
    </source>
</reference>
<sequence length="191" mass="21669">ALNCGLNWRRVSGTYRSSLKTRVTVQDHWYTPALTKLSDPEKASVSNAFTLLTGRSWSNREKFVTDLKSALAQSGLVKPPVALIKTIWTTVGQHDPKADLVTSKGEPEVDAMLRDTENVPLTEDVETYFTREVLPHVPDAWIDHDKTKTGYEIPFTRHFYQYVPPRPLAEIQKDLRVLVAEIQEMLYEVGA</sequence>
<protein>
    <submittedName>
        <fullName evidence="1">Uncharacterized protein</fullName>
    </submittedName>
</protein>
<organism evidence="1 2">
    <name type="scientific">Antrihabitans spumae</name>
    <dbReference type="NCBI Taxonomy" id="3373370"/>
    <lineage>
        <taxon>Bacteria</taxon>
        <taxon>Bacillati</taxon>
        <taxon>Actinomycetota</taxon>
        <taxon>Actinomycetes</taxon>
        <taxon>Mycobacteriales</taxon>
        <taxon>Nocardiaceae</taxon>
        <taxon>Antrihabitans</taxon>
    </lineage>
</organism>
<name>A0ABW7KY81_9NOCA</name>
<gene>
    <name evidence="1" type="ORF">ACHIPV_30200</name>
</gene>
<accession>A0ABW7KY81</accession>